<dbReference type="PANTHER" id="PTHR42852:SF13">
    <property type="entry name" value="PROTEIN DIPZ"/>
    <property type="match status" value="1"/>
</dbReference>
<dbReference type="Gene3D" id="3.40.30.10">
    <property type="entry name" value="Glutaredoxin"/>
    <property type="match status" value="1"/>
</dbReference>
<dbReference type="GO" id="GO:0016209">
    <property type="term" value="F:antioxidant activity"/>
    <property type="evidence" value="ECO:0007669"/>
    <property type="project" value="InterPro"/>
</dbReference>
<dbReference type="InterPro" id="IPR036249">
    <property type="entry name" value="Thioredoxin-like_sf"/>
</dbReference>
<dbReference type="InterPro" id="IPR013766">
    <property type="entry name" value="Thioredoxin_domain"/>
</dbReference>
<dbReference type="GO" id="GO:0006950">
    <property type="term" value="P:response to stress"/>
    <property type="evidence" value="ECO:0007669"/>
    <property type="project" value="UniProtKB-ARBA"/>
</dbReference>
<protein>
    <submittedName>
        <fullName evidence="2">Redoxin domain-containing protein</fullName>
    </submittedName>
</protein>
<name>A0A7C2JYB6_9PLAN</name>
<organism evidence="2">
    <name type="scientific">Schlesneria paludicola</name>
    <dbReference type="NCBI Taxonomy" id="360056"/>
    <lineage>
        <taxon>Bacteria</taxon>
        <taxon>Pseudomonadati</taxon>
        <taxon>Planctomycetota</taxon>
        <taxon>Planctomycetia</taxon>
        <taxon>Planctomycetales</taxon>
        <taxon>Planctomycetaceae</taxon>
        <taxon>Schlesneria</taxon>
    </lineage>
</organism>
<evidence type="ECO:0000313" key="2">
    <source>
        <dbReference type="EMBL" id="HEN14379.1"/>
    </source>
</evidence>
<dbReference type="GO" id="GO:0016491">
    <property type="term" value="F:oxidoreductase activity"/>
    <property type="evidence" value="ECO:0007669"/>
    <property type="project" value="InterPro"/>
</dbReference>
<comment type="caution">
    <text evidence="2">The sequence shown here is derived from an EMBL/GenBank/DDBJ whole genome shotgun (WGS) entry which is preliminary data.</text>
</comment>
<evidence type="ECO:0000259" key="1">
    <source>
        <dbReference type="PROSITE" id="PS51352"/>
    </source>
</evidence>
<dbReference type="InterPro" id="IPR050553">
    <property type="entry name" value="Thioredoxin_ResA/DsbE_sf"/>
</dbReference>
<dbReference type="SUPFAM" id="SSF52833">
    <property type="entry name" value="Thioredoxin-like"/>
    <property type="match status" value="1"/>
</dbReference>
<dbReference type="CDD" id="cd02966">
    <property type="entry name" value="TlpA_like_family"/>
    <property type="match status" value="1"/>
</dbReference>
<dbReference type="InterPro" id="IPR011990">
    <property type="entry name" value="TPR-like_helical_dom_sf"/>
</dbReference>
<gene>
    <name evidence="2" type="ORF">ENQ76_02780</name>
</gene>
<reference evidence="2" key="1">
    <citation type="journal article" date="2020" name="mSystems">
        <title>Genome- and Community-Level Interaction Insights into Carbon Utilization and Element Cycling Functions of Hydrothermarchaeota in Hydrothermal Sediment.</title>
        <authorList>
            <person name="Zhou Z."/>
            <person name="Liu Y."/>
            <person name="Xu W."/>
            <person name="Pan J."/>
            <person name="Luo Z.H."/>
            <person name="Li M."/>
        </authorList>
    </citation>
    <scope>NUCLEOTIDE SEQUENCE [LARGE SCALE GENOMIC DNA]</scope>
    <source>
        <strain evidence="2">SpSt-339</strain>
    </source>
</reference>
<dbReference type="EMBL" id="DSOK01000089">
    <property type="protein sequence ID" value="HEN14379.1"/>
    <property type="molecule type" value="Genomic_DNA"/>
</dbReference>
<dbReference type="Gene3D" id="1.25.40.10">
    <property type="entry name" value="Tetratricopeptide repeat domain"/>
    <property type="match status" value="1"/>
</dbReference>
<dbReference type="AlphaFoldDB" id="A0A7C2JYB6"/>
<dbReference type="PROSITE" id="PS51352">
    <property type="entry name" value="THIOREDOXIN_2"/>
    <property type="match status" value="1"/>
</dbReference>
<dbReference type="PANTHER" id="PTHR42852">
    <property type="entry name" value="THIOL:DISULFIDE INTERCHANGE PROTEIN DSBE"/>
    <property type="match status" value="1"/>
</dbReference>
<proteinExistence type="predicted"/>
<accession>A0A7C2JYB6</accession>
<dbReference type="Pfam" id="PF00578">
    <property type="entry name" value="AhpC-TSA"/>
    <property type="match status" value="1"/>
</dbReference>
<sequence>MSRWGRHSSGKVEGGTAKPAFLLWVIGTLVLIGTSDAAAQNYSPQDLLVYKPKQPFVDYETPTAEQLPRCKVEKDARRLILLGPEGQILRQFLDANGDKATKVDQWRYYQHGLEVYREIDTNDNQKPDQFRWLNLGGSRWGIDDNEDGRIDRWKTLSAAEASREAILSMTAGDMASLQLLMVTADDLKALGVSPAVSQKVIESTSDVATKAQAILRKSKVLTPRAKWLRFDAQMPGSIPADDGKASQDLQVYEAAMAVIEVPGGKEPVTALVQIGEMIRVGEVWKLTQVPQPIEGEGVITSSGLLMQPLLTNSTADIQAPSPALQKVIEALQKLDANPPQFGTDKPEKLEEYNRRRADLLYEAYMLAEGAEEKSQLLKQYVDGLAAAVQIDTYPAGLARIKKIEGDIETTSPKSPLLAYITYRRIMSQYAVDMKAAEQGQQQKVQADWLESLSDFVKDYPDAEDVAEAMWQLATAEEFGGNQTAAVNWYQRLAKEKRGSLAANKAEGALRRLNLKGQPFVLTGSGLNGEGINTAAYRGKVLLVVYWASWSNLFISDLPQLRALHQQYKAKGFEVVGVCLDMPGGTRTQQVAAIQNFLKQNNVPWPQIFEPGGLDSPAAVQYGVIALPTMILVDQRGAVESRQATVAELKQLLPTLLK</sequence>
<feature type="domain" description="Thioredoxin" evidence="1">
    <location>
        <begin position="510"/>
        <end position="657"/>
    </location>
</feature>
<dbReference type="InterPro" id="IPR000866">
    <property type="entry name" value="AhpC/TSA"/>
</dbReference>